<dbReference type="Gene3D" id="3.90.1150.60">
    <property type="entry name" value="Methioning gamme-lyase, C-terminal domain"/>
    <property type="match status" value="1"/>
</dbReference>
<dbReference type="InterPro" id="IPR009651">
    <property type="entry name" value="Met_g_lyase_put"/>
</dbReference>
<keyword evidence="2" id="KW-1185">Reference proteome</keyword>
<evidence type="ECO:0000313" key="2">
    <source>
        <dbReference type="Proteomes" id="UP000623172"/>
    </source>
</evidence>
<gene>
    <name evidence="1" type="ORF">H8696_05030</name>
</gene>
<dbReference type="EMBL" id="JACRSR010000001">
    <property type="protein sequence ID" value="MBC8531211.1"/>
    <property type="molecule type" value="Genomic_DNA"/>
</dbReference>
<protein>
    <submittedName>
        <fullName evidence="1">Methionine gamma-lyase family protein</fullName>
    </submittedName>
</protein>
<comment type="caution">
    <text evidence="1">The sequence shown here is derived from an EMBL/GenBank/DDBJ whole genome shotgun (WGS) entry which is preliminary data.</text>
</comment>
<dbReference type="InterPro" id="IPR015421">
    <property type="entry name" value="PyrdxlP-dep_Trfase_major"/>
</dbReference>
<name>A0A926D454_9FIRM</name>
<sequence length="419" mass="45376">MFNFSNSIQTVMERAMESCRTEMARIGGLALYNESKVLSAFQKLRVGNHHFMPTSGYGYDDPGRETLERLFCEIFGGEAALVRPQFMSGTHAIAAALFGVLRPGDLLLSATGRPYDTLEEVIGISGGEGNGSLKDYGIDYDQVDMTGEGQVDLVALRSKLQTEMPAAVFIQRSRGYAWRPALGMDELKKVVELIRSVLPDTVIIVDNCYGEFTQRVEPLEVGCDLMAGSLIKNPGGGLAPTGGYVVGRQDLVEKVSYRLTAPGIGAEVGSYAAGYTPFYQGLFLAPHVVGESLKGMALAASLFRQLGMEVYTDAEPSDIILPIRFGERNKLIAFCQAIQSASPIDSHVVPEPWDMPGYGDPVIMAAGTFVQGASLELSADAPIKEPYIGYLQGGLTLEHIQLALMLVLERMAREGLIEI</sequence>
<dbReference type="PANTHER" id="PTHR46658:SF1">
    <property type="entry name" value="CYS OR MET METABOLISM PYRIDOXAL-PHOSPHATE-DEPENDENT ENZYME"/>
    <property type="match status" value="1"/>
</dbReference>
<dbReference type="Pfam" id="PF06838">
    <property type="entry name" value="Met_gamma_lyase"/>
    <property type="match status" value="1"/>
</dbReference>
<dbReference type="InterPro" id="IPR015424">
    <property type="entry name" value="PyrdxlP-dep_Trfase"/>
</dbReference>
<dbReference type="AlphaFoldDB" id="A0A926D454"/>
<dbReference type="RefSeq" id="WP_330605342.1">
    <property type="nucleotide sequence ID" value="NZ_JACRSR010000001.1"/>
</dbReference>
<dbReference type="SUPFAM" id="SSF53383">
    <property type="entry name" value="PLP-dependent transferases"/>
    <property type="match status" value="1"/>
</dbReference>
<accession>A0A926D454</accession>
<dbReference type="Proteomes" id="UP000623172">
    <property type="component" value="Unassembled WGS sequence"/>
</dbReference>
<organism evidence="1 2">
    <name type="scientific">Gehongia tenuis</name>
    <dbReference type="NCBI Taxonomy" id="2763655"/>
    <lineage>
        <taxon>Bacteria</taxon>
        <taxon>Bacillati</taxon>
        <taxon>Bacillota</taxon>
        <taxon>Clostridia</taxon>
        <taxon>Christensenellales</taxon>
        <taxon>Christensenellaceae</taxon>
        <taxon>Gehongia</taxon>
    </lineage>
</organism>
<dbReference type="PANTHER" id="PTHR46658">
    <property type="entry name" value="CYS OR MET METABOLISM PYRIDOXAL-PHOSPHATE-DEPENDENT ENZYME"/>
    <property type="match status" value="1"/>
</dbReference>
<reference evidence="1" key="1">
    <citation type="submission" date="2020-08" db="EMBL/GenBank/DDBJ databases">
        <title>Genome public.</title>
        <authorList>
            <person name="Liu C."/>
            <person name="Sun Q."/>
        </authorList>
    </citation>
    <scope>NUCLEOTIDE SEQUENCE</scope>
    <source>
        <strain evidence="1">NSJ-53</strain>
    </source>
</reference>
<proteinExistence type="predicted"/>
<dbReference type="Gene3D" id="3.40.640.10">
    <property type="entry name" value="Type I PLP-dependent aspartate aminotransferase-like (Major domain)"/>
    <property type="match status" value="1"/>
</dbReference>
<evidence type="ECO:0000313" key="1">
    <source>
        <dbReference type="EMBL" id="MBC8531211.1"/>
    </source>
</evidence>